<dbReference type="InterPro" id="IPR047951">
    <property type="entry name" value="Transpos_ISL3"/>
</dbReference>
<reference evidence="6" key="1">
    <citation type="submission" date="2017-11" db="EMBL/GenBank/DDBJ databases">
        <authorList>
            <person name="Watanabe M."/>
            <person name="Kojima H."/>
        </authorList>
    </citation>
    <scope>NUCLEOTIDE SEQUENCE [LARGE SCALE GENOMIC DNA]</scope>
    <source>
        <strain evidence="6">Tokyo 01</strain>
    </source>
</reference>
<reference evidence="4" key="2">
    <citation type="journal article" date="2019" name="Front. Microbiol.">
        <title>Genomic Characteristics of Desulfonema ishimotonii Tokyo 01T Implying Horizontal Gene Transfer Among Phylogenetically Dispersed Filamentous Gliding Bacteria.</title>
        <authorList>
            <person name="Watanabe M."/>
            <person name="Kojima H."/>
            <person name="Umezawa K."/>
            <person name="Fukui M."/>
        </authorList>
    </citation>
    <scope>NUCLEOTIDE SEQUENCE</scope>
    <source>
        <strain evidence="4">Tokyo 01</strain>
    </source>
</reference>
<dbReference type="Proteomes" id="UP000288096">
    <property type="component" value="Unassembled WGS sequence"/>
</dbReference>
<gene>
    <name evidence="4" type="ORF">DENIS_2482</name>
    <name evidence="5" type="ORF">DENIS_2956</name>
</gene>
<reference evidence="6" key="3">
    <citation type="submission" date="2019-01" db="EMBL/GenBank/DDBJ databases">
        <title>Genome sequence of Desulfonema ishimotonii strain Tokyo 01.</title>
        <authorList>
            <person name="Fukui M."/>
        </authorList>
    </citation>
    <scope>NUCLEOTIDE SEQUENCE [LARGE SCALE GENOMIC DNA]</scope>
    <source>
        <strain evidence="6">Tokyo 01</strain>
    </source>
</reference>
<dbReference type="InterPro" id="IPR002560">
    <property type="entry name" value="Transposase_DDE"/>
</dbReference>
<evidence type="ECO:0000313" key="6">
    <source>
        <dbReference type="Proteomes" id="UP000288096"/>
    </source>
</evidence>
<dbReference type="RefSeq" id="WP_124328803.1">
    <property type="nucleotide sequence ID" value="NZ_BEXT01000001.1"/>
</dbReference>
<dbReference type="OrthoDB" id="1014181at2"/>
<evidence type="ECO:0000259" key="3">
    <source>
        <dbReference type="Pfam" id="PF14690"/>
    </source>
</evidence>
<evidence type="ECO:0000259" key="2">
    <source>
        <dbReference type="Pfam" id="PF13542"/>
    </source>
</evidence>
<dbReference type="Pfam" id="PF13542">
    <property type="entry name" value="HTH_Tnp_ISL3"/>
    <property type="match status" value="1"/>
</dbReference>
<sequence length="414" mass="47902">MNNAVEIPLGITGISIGEVRENEFGDILIRISVTAEGAVCPKCGKPVTKSYGHGREIWLRHLPAFGRRTFVIIRPKRYQCPYCGGGPTVTQKVPWYRERSQYTDIYEKHILRALINSTIHDVSIKEDIGYDAVRGIIDRNIGKQVKWNEIRYIGTIGIDEISLKKGHGDFVTVVTSLSEEGTKILSVLSGRKKRTVGKFFKSIPKRLKKTVRSVCCDMYDGYISAAKEVFGKNVIITVDRFHVAKMYGKCLDNVRKREMVRLKKELPEKEYEKMKGVMHALRKKDADLTPEEREILKTVFGYSEILKTVYEFCDDLTYIFDRKISKEKALREIESWKEMTEIYDLNCFEKFIKTLNKYEEEIANYFIRRQTSGFVEGLNNKIKVIKRRCYGILNVTSLFQRIHIDLEGYYSFAG</sequence>
<evidence type="ECO:0000313" key="4">
    <source>
        <dbReference type="EMBL" id="GBC61520.1"/>
    </source>
</evidence>
<dbReference type="Pfam" id="PF01610">
    <property type="entry name" value="DDE_Tnp_ISL3"/>
    <property type="match status" value="1"/>
</dbReference>
<name>A0A401FX23_9BACT</name>
<dbReference type="PANTHER" id="PTHR33498:SF1">
    <property type="entry name" value="TRANSPOSASE FOR INSERTION SEQUENCE ELEMENT IS1557"/>
    <property type="match status" value="1"/>
</dbReference>
<accession>A0A401FX23</accession>
<feature type="domain" description="Transposase IS204/IS1001/IS1096/IS1165 zinc-finger" evidence="3">
    <location>
        <begin position="38"/>
        <end position="83"/>
    </location>
</feature>
<proteinExistence type="predicted"/>
<keyword evidence="6" id="KW-1185">Reference proteome</keyword>
<evidence type="ECO:0000313" key="5">
    <source>
        <dbReference type="EMBL" id="GBC61993.1"/>
    </source>
</evidence>
<dbReference type="NCBIfam" id="NF033550">
    <property type="entry name" value="transpos_ISL3"/>
    <property type="match status" value="1"/>
</dbReference>
<dbReference type="EMBL" id="BEXT01000001">
    <property type="protein sequence ID" value="GBC61520.1"/>
    <property type="molecule type" value="Genomic_DNA"/>
</dbReference>
<dbReference type="Pfam" id="PF14690">
    <property type="entry name" value="Zn_ribbon_ISL3"/>
    <property type="match status" value="1"/>
</dbReference>
<organism evidence="4 6">
    <name type="scientific">Desulfonema ishimotonii</name>
    <dbReference type="NCBI Taxonomy" id="45657"/>
    <lineage>
        <taxon>Bacteria</taxon>
        <taxon>Pseudomonadati</taxon>
        <taxon>Thermodesulfobacteriota</taxon>
        <taxon>Desulfobacteria</taxon>
        <taxon>Desulfobacterales</taxon>
        <taxon>Desulfococcaceae</taxon>
        <taxon>Desulfonema</taxon>
    </lineage>
</organism>
<dbReference type="InterPro" id="IPR029261">
    <property type="entry name" value="Transposase_Znf"/>
</dbReference>
<protein>
    <submittedName>
        <fullName evidence="4">ISL3 family transposase</fullName>
    </submittedName>
</protein>
<feature type="domain" description="Transposase IS204/IS1001/IS1096/IS1165 DDE" evidence="1">
    <location>
        <begin position="156"/>
        <end position="402"/>
    </location>
</feature>
<dbReference type="PANTHER" id="PTHR33498">
    <property type="entry name" value="TRANSPOSASE FOR INSERTION SEQUENCE ELEMENT IS1557"/>
    <property type="match status" value="1"/>
</dbReference>
<dbReference type="AlphaFoldDB" id="A0A401FX23"/>
<feature type="domain" description="Transposase IS204/IS1001/IS1096/IS1165 helix-turn-helix" evidence="2">
    <location>
        <begin position="91"/>
        <end position="139"/>
    </location>
</feature>
<dbReference type="InterPro" id="IPR032877">
    <property type="entry name" value="Transposase_HTH"/>
</dbReference>
<dbReference type="EMBL" id="BEXT01000001">
    <property type="protein sequence ID" value="GBC61993.1"/>
    <property type="molecule type" value="Genomic_DNA"/>
</dbReference>
<comment type="caution">
    <text evidence="4">The sequence shown here is derived from an EMBL/GenBank/DDBJ whole genome shotgun (WGS) entry which is preliminary data.</text>
</comment>
<evidence type="ECO:0000259" key="1">
    <source>
        <dbReference type="Pfam" id="PF01610"/>
    </source>
</evidence>